<protein>
    <submittedName>
        <fullName evidence="1">Uncharacterized protein</fullName>
    </submittedName>
</protein>
<name>A0ACB9LMR2_9MYRT</name>
<evidence type="ECO:0000313" key="2">
    <source>
        <dbReference type="Proteomes" id="UP001057402"/>
    </source>
</evidence>
<organism evidence="1 2">
    <name type="scientific">Melastoma candidum</name>
    <dbReference type="NCBI Taxonomy" id="119954"/>
    <lineage>
        <taxon>Eukaryota</taxon>
        <taxon>Viridiplantae</taxon>
        <taxon>Streptophyta</taxon>
        <taxon>Embryophyta</taxon>
        <taxon>Tracheophyta</taxon>
        <taxon>Spermatophyta</taxon>
        <taxon>Magnoliopsida</taxon>
        <taxon>eudicotyledons</taxon>
        <taxon>Gunneridae</taxon>
        <taxon>Pentapetalae</taxon>
        <taxon>rosids</taxon>
        <taxon>malvids</taxon>
        <taxon>Myrtales</taxon>
        <taxon>Melastomataceae</taxon>
        <taxon>Melastomatoideae</taxon>
        <taxon>Melastomateae</taxon>
        <taxon>Melastoma</taxon>
    </lineage>
</organism>
<accession>A0ACB9LMR2</accession>
<proteinExistence type="predicted"/>
<keyword evidence="2" id="KW-1185">Reference proteome</keyword>
<comment type="caution">
    <text evidence="1">The sequence shown here is derived from an EMBL/GenBank/DDBJ whole genome shotgun (WGS) entry which is preliminary data.</text>
</comment>
<gene>
    <name evidence="1" type="ORF">MLD38_037180</name>
</gene>
<reference evidence="2" key="1">
    <citation type="journal article" date="2023" name="Front. Plant Sci.">
        <title>Chromosomal-level genome assembly of Melastoma candidum provides insights into trichome evolution.</title>
        <authorList>
            <person name="Zhong Y."/>
            <person name="Wu W."/>
            <person name="Sun C."/>
            <person name="Zou P."/>
            <person name="Liu Y."/>
            <person name="Dai S."/>
            <person name="Zhou R."/>
        </authorList>
    </citation>
    <scope>NUCLEOTIDE SEQUENCE [LARGE SCALE GENOMIC DNA]</scope>
</reference>
<dbReference type="EMBL" id="CM042890">
    <property type="protein sequence ID" value="KAI4312363.1"/>
    <property type="molecule type" value="Genomic_DNA"/>
</dbReference>
<evidence type="ECO:0000313" key="1">
    <source>
        <dbReference type="EMBL" id="KAI4312363.1"/>
    </source>
</evidence>
<sequence length="331" mass="37264">MKQQNSLAIRSQKSSSFQREGPNWVLIAGGALISTLSVRLGFKLRQILDSKRGDDANSSRGSGKLSTRRKTASPCCQFRQDGNTYFTCEADNDGVVRLQSNSNGPIVIDPGSSLPLVTVPSPGYNRENVAAWTSSPDRLELPPKPFHLSNCSESPCVSESGSDIFSKREVIQKLRQQLKRRDDMILEMQDQIAELQNSLNTQLEQSSQLQAQLDAVNQDLYDSEREVQKLRKVIADHYVGQEKMASSPTWPPEAINGHANGFLNGLNEMDPFEKGREVDRVEMLRKEVGELKEVIEGKDFLLQSYKEQKLELSWKVRELQMRLDSQLPNIL</sequence>
<dbReference type="Proteomes" id="UP001057402">
    <property type="component" value="Chromosome 11"/>
</dbReference>